<sequence>MANDAPYAAGAGRKWSYSFFDFLTPVDTCLMGWCCPCILFGRTQARLDDPSLTNYSPVNDRCLIWLGMNCFGAGFLIQAKKRNDLRQRYAITETHLESALGMKEGDMKKKHGVEGAMVEDCLGALCCPVCGLIQADKEVVKMQREGGQGQPAEGTPYQRPQGMHYP</sequence>
<protein>
    <recommendedName>
        <fullName evidence="6">PLAC8 family protein</fullName>
    </recommendedName>
</protein>
<dbReference type="EMBL" id="PVWQ01000081">
    <property type="protein sequence ID" value="RDW56679.1"/>
    <property type="molecule type" value="Genomic_DNA"/>
</dbReference>
<dbReference type="STRING" id="1810919.A0A3D8Q4C3"/>
<keyword evidence="5" id="KW-1185">Reference proteome</keyword>
<gene>
    <name evidence="4" type="ORF">DSM5745_06171</name>
    <name evidence="3" type="ORF">DSM5745_11600</name>
    <name evidence="2" type="ORF">DSM5745_11602</name>
</gene>
<proteinExistence type="predicted"/>
<organism evidence="2 5">
    <name type="scientific">Aspergillus mulundensis</name>
    <dbReference type="NCBI Taxonomy" id="1810919"/>
    <lineage>
        <taxon>Eukaryota</taxon>
        <taxon>Fungi</taxon>
        <taxon>Dikarya</taxon>
        <taxon>Ascomycota</taxon>
        <taxon>Pezizomycotina</taxon>
        <taxon>Eurotiomycetes</taxon>
        <taxon>Eurotiomycetidae</taxon>
        <taxon>Eurotiales</taxon>
        <taxon>Aspergillaceae</taxon>
        <taxon>Aspergillus</taxon>
        <taxon>Aspergillus subgen. Nidulantes</taxon>
    </lineage>
</organism>
<reference evidence="2 5" key="1">
    <citation type="journal article" date="2018" name="IMA Fungus">
        <title>IMA Genome-F 9: Draft genome sequence of Annulohypoxylon stygium, Aspergillus mulundensis, Berkeleyomyces basicola (syn. Thielaviopsis basicola), Ceratocystis smalleyi, two Cercospora beticola strains, Coleophoma cylindrospora, Fusarium fracticaudum, Phialophora cf. hyalina, and Morchella septimelata.</title>
        <authorList>
            <person name="Wingfield B.D."/>
            <person name="Bills G.F."/>
            <person name="Dong Y."/>
            <person name="Huang W."/>
            <person name="Nel W.J."/>
            <person name="Swalarsk-Parry B.S."/>
            <person name="Vaghefi N."/>
            <person name="Wilken P.M."/>
            <person name="An Z."/>
            <person name="de Beer Z.W."/>
            <person name="De Vos L."/>
            <person name="Chen L."/>
            <person name="Duong T.A."/>
            <person name="Gao Y."/>
            <person name="Hammerbacher A."/>
            <person name="Kikkert J.R."/>
            <person name="Li Y."/>
            <person name="Li H."/>
            <person name="Li K."/>
            <person name="Li Q."/>
            <person name="Liu X."/>
            <person name="Ma X."/>
            <person name="Naidoo K."/>
            <person name="Pethybridge S.J."/>
            <person name="Sun J."/>
            <person name="Steenkamp E.T."/>
            <person name="van der Nest M.A."/>
            <person name="van Wyk S."/>
            <person name="Wingfield M.J."/>
            <person name="Xiong C."/>
            <person name="Yue Q."/>
            <person name="Zhang X."/>
        </authorList>
    </citation>
    <scope>NUCLEOTIDE SEQUENCE [LARGE SCALE GENOMIC DNA]</scope>
    <source>
        <strain evidence="2 5">DSM 5745</strain>
    </source>
</reference>
<evidence type="ECO:0000313" key="2">
    <source>
        <dbReference type="EMBL" id="RDW56679.1"/>
    </source>
</evidence>
<dbReference type="GeneID" id="38116541"/>
<evidence type="ECO:0000313" key="4">
    <source>
        <dbReference type="EMBL" id="RDW79319.1"/>
    </source>
</evidence>
<dbReference type="PANTHER" id="PTHR15907">
    <property type="entry name" value="DUF614 FAMILY PROTEIN-RELATED"/>
    <property type="match status" value="1"/>
</dbReference>
<dbReference type="Proteomes" id="UP000256690">
    <property type="component" value="Unassembled WGS sequence"/>
</dbReference>
<dbReference type="InterPro" id="IPR006461">
    <property type="entry name" value="PLAC_motif_containing"/>
</dbReference>
<dbReference type="AlphaFoldDB" id="A0A3D8Q4C3"/>
<evidence type="ECO:0000256" key="1">
    <source>
        <dbReference type="SAM" id="MobiDB-lite"/>
    </source>
</evidence>
<evidence type="ECO:0000313" key="5">
    <source>
        <dbReference type="Proteomes" id="UP000256690"/>
    </source>
</evidence>
<dbReference type="Pfam" id="PF04749">
    <property type="entry name" value="PLAC8"/>
    <property type="match status" value="1"/>
</dbReference>
<dbReference type="NCBIfam" id="TIGR01571">
    <property type="entry name" value="A_thal_Cys_rich"/>
    <property type="match status" value="1"/>
</dbReference>
<dbReference type="RefSeq" id="XP_026604019.1">
    <property type="nucleotide sequence ID" value="XM_026748187.1"/>
</dbReference>
<name>A0A3D8Q4C3_9EURO</name>
<feature type="region of interest" description="Disordered" evidence="1">
    <location>
        <begin position="143"/>
        <end position="166"/>
    </location>
</feature>
<evidence type="ECO:0000313" key="3">
    <source>
        <dbReference type="EMBL" id="RDW56696.1"/>
    </source>
</evidence>
<comment type="caution">
    <text evidence="2">The sequence shown here is derived from an EMBL/GenBank/DDBJ whole genome shotgun (WGS) entry which is preliminary data.</text>
</comment>
<dbReference type="EMBL" id="PVWQ01000006">
    <property type="protein sequence ID" value="RDW79319.1"/>
    <property type="molecule type" value="Genomic_DNA"/>
</dbReference>
<accession>A0A3D8Q4C3</accession>
<evidence type="ECO:0008006" key="6">
    <source>
        <dbReference type="Google" id="ProtNLM"/>
    </source>
</evidence>
<dbReference type="EMBL" id="PVWQ01000080">
    <property type="protein sequence ID" value="RDW56696.1"/>
    <property type="molecule type" value="Genomic_DNA"/>
</dbReference>
<dbReference type="OrthoDB" id="1045822at2759"/>